<evidence type="ECO:0000313" key="2">
    <source>
        <dbReference type="Proteomes" id="UP000423257"/>
    </source>
</evidence>
<name>A0A6H9RY21_9PSED</name>
<reference evidence="1 2" key="1">
    <citation type="submission" date="2019-09" db="EMBL/GenBank/DDBJ databases">
        <title>Draft genome sequences of 48 bacterial type strains from the CCUG.</title>
        <authorList>
            <person name="Tunovic T."/>
            <person name="Pineiro-Iglesias B."/>
            <person name="Unosson C."/>
            <person name="Inganas E."/>
            <person name="Ohlen M."/>
            <person name="Cardew S."/>
            <person name="Jensie-Markopoulos S."/>
            <person name="Salva-Serra F."/>
            <person name="Jaen-Luchoro D."/>
            <person name="Karlsson R."/>
            <person name="Svensson-Stadler L."/>
            <person name="Chun J."/>
            <person name="Moore E."/>
        </authorList>
    </citation>
    <scope>NUCLEOTIDE SEQUENCE [LARGE SCALE GENOMIC DNA]</scope>
    <source>
        <strain evidence="1 2">CCUG 51524</strain>
    </source>
</reference>
<evidence type="ECO:0000313" key="1">
    <source>
        <dbReference type="EMBL" id="KAB0556276.1"/>
    </source>
</evidence>
<comment type="caution">
    <text evidence="1">The sequence shown here is derived from an EMBL/GenBank/DDBJ whole genome shotgun (WGS) entry which is preliminary data.</text>
</comment>
<dbReference type="EMBL" id="VZPQ01000225">
    <property type="protein sequence ID" value="KAB0556276.1"/>
    <property type="molecule type" value="Genomic_DNA"/>
</dbReference>
<sequence>MSAVKDPAQQNNKTLVSLRNLNKHYGDFAAVDDISLEIQDGEFLTFLGS</sequence>
<organism evidence="1 2">
    <name type="scientific">Pseudomonas palleroniana</name>
    <dbReference type="NCBI Taxonomy" id="191390"/>
    <lineage>
        <taxon>Bacteria</taxon>
        <taxon>Pseudomonadati</taxon>
        <taxon>Pseudomonadota</taxon>
        <taxon>Gammaproteobacteria</taxon>
        <taxon>Pseudomonadales</taxon>
        <taxon>Pseudomonadaceae</taxon>
        <taxon>Pseudomonas</taxon>
    </lineage>
</organism>
<dbReference type="GO" id="GO:0005524">
    <property type="term" value="F:ATP binding"/>
    <property type="evidence" value="ECO:0007669"/>
    <property type="project" value="UniProtKB-KW"/>
</dbReference>
<accession>A0A6H9RY21</accession>
<dbReference type="SUPFAM" id="SSF52540">
    <property type="entry name" value="P-loop containing nucleoside triphosphate hydrolases"/>
    <property type="match status" value="1"/>
</dbReference>
<dbReference type="AlphaFoldDB" id="A0A6H9RY21"/>
<feature type="non-terminal residue" evidence="1">
    <location>
        <position position="49"/>
    </location>
</feature>
<dbReference type="Gene3D" id="3.40.50.300">
    <property type="entry name" value="P-loop containing nucleotide triphosphate hydrolases"/>
    <property type="match status" value="1"/>
</dbReference>
<protein>
    <submittedName>
        <fullName evidence="1">Polyamine ABC transporter ATP-binding protein</fullName>
    </submittedName>
</protein>
<gene>
    <name evidence="1" type="ORF">F7R03_29040</name>
</gene>
<proteinExistence type="predicted"/>
<keyword evidence="1" id="KW-0067">ATP-binding</keyword>
<keyword evidence="1" id="KW-0547">Nucleotide-binding</keyword>
<dbReference type="InterPro" id="IPR027417">
    <property type="entry name" value="P-loop_NTPase"/>
</dbReference>
<dbReference type="Proteomes" id="UP000423257">
    <property type="component" value="Unassembled WGS sequence"/>
</dbReference>